<accession>A0A7R8W833</accession>
<feature type="compositionally biased region" description="Pro residues" evidence="1">
    <location>
        <begin position="259"/>
        <end position="276"/>
    </location>
</feature>
<reference evidence="2" key="1">
    <citation type="submission" date="2020-11" db="EMBL/GenBank/DDBJ databases">
        <authorList>
            <person name="Tran Van P."/>
        </authorList>
    </citation>
    <scope>NUCLEOTIDE SEQUENCE</scope>
</reference>
<organism evidence="2">
    <name type="scientific">Cyprideis torosa</name>
    <dbReference type="NCBI Taxonomy" id="163714"/>
    <lineage>
        <taxon>Eukaryota</taxon>
        <taxon>Metazoa</taxon>
        <taxon>Ecdysozoa</taxon>
        <taxon>Arthropoda</taxon>
        <taxon>Crustacea</taxon>
        <taxon>Oligostraca</taxon>
        <taxon>Ostracoda</taxon>
        <taxon>Podocopa</taxon>
        <taxon>Podocopida</taxon>
        <taxon>Cytherocopina</taxon>
        <taxon>Cytheroidea</taxon>
        <taxon>Cytherideidae</taxon>
        <taxon>Cyprideis</taxon>
    </lineage>
</organism>
<dbReference type="SUPFAM" id="SSF48726">
    <property type="entry name" value="Immunoglobulin"/>
    <property type="match status" value="1"/>
</dbReference>
<dbReference type="PROSITE" id="PS50835">
    <property type="entry name" value="IG_LIKE"/>
    <property type="match status" value="1"/>
</dbReference>
<feature type="compositionally biased region" description="Pro residues" evidence="1">
    <location>
        <begin position="518"/>
        <end position="529"/>
    </location>
</feature>
<evidence type="ECO:0000313" key="2">
    <source>
        <dbReference type="EMBL" id="CAD7224312.1"/>
    </source>
</evidence>
<feature type="compositionally biased region" description="Low complexity" evidence="1">
    <location>
        <begin position="530"/>
        <end position="545"/>
    </location>
</feature>
<dbReference type="InterPro" id="IPR036179">
    <property type="entry name" value="Ig-like_dom_sf"/>
</dbReference>
<dbReference type="AlphaFoldDB" id="A0A7R8W833"/>
<evidence type="ECO:0000256" key="1">
    <source>
        <dbReference type="SAM" id="MobiDB-lite"/>
    </source>
</evidence>
<feature type="compositionally biased region" description="Basic and acidic residues" evidence="1">
    <location>
        <begin position="329"/>
        <end position="347"/>
    </location>
</feature>
<feature type="region of interest" description="Disordered" evidence="1">
    <location>
        <begin position="252"/>
        <end position="276"/>
    </location>
</feature>
<name>A0A7R8W833_9CRUS</name>
<sequence length="581" mass="66414">MSTEPIRILALGASRDPHSHWSWYLKHSKSSGHPNSWYGYGHRAPPLQDRIDRYDSDGRSGSRPYYWDYISDSRDSPYSHPGLRQLKTTLGRCMAHGASAASGMPCALAACTQADELRRVPSTSRNDATFWRAIQQYRKTPGHEYGKGSFTIDGDRAVLVCLFPSTIHITSNILWVPLDRRVYLDKRRFIVRTDGSRSELIIDPFIPSKDFGVYRCLANSNIGGGVIEDVYQDTEFFSDDYWKRKPIIGHEDRGRHPTVLPPRPLTPPRPLPPPPGPPYVDLHHEIPRPFYPGVYRGTYIPPPNDLSTSTFLAAGDYRGPSDTAGYGRPYEHHGGRRYGDRYNDRLPGHSGTKPFPTITPYLPGDRYRPGEDLFRPNGERYRPSEDRYRPSDDRYRPSDDRYRPSEDKYRPTVDRYRPTTEDRYRPATEDRYRPMEDSYRPIQDRYPATDDRLRPLGERYKPQEEHYNSGDTYRHRDRDQHKKSFGSGEVRPAIDESLSPPGTILSNDVYTPTEPSSTSPPPLTTPSPSLPTLRPSPNSPLLRPTGGPNGPRDVPEWLKDYPYIQGNRNQRDTDLDSVPGA</sequence>
<feature type="region of interest" description="Disordered" evidence="1">
    <location>
        <begin position="320"/>
        <end position="581"/>
    </location>
</feature>
<protein>
    <submittedName>
        <fullName evidence="2">Uncharacterized protein</fullName>
    </submittedName>
</protein>
<dbReference type="EMBL" id="OB660346">
    <property type="protein sequence ID" value="CAD7224312.1"/>
    <property type="molecule type" value="Genomic_DNA"/>
</dbReference>
<dbReference type="InterPro" id="IPR007110">
    <property type="entry name" value="Ig-like_dom"/>
</dbReference>
<feature type="compositionally biased region" description="Basic and acidic residues" evidence="1">
    <location>
        <begin position="365"/>
        <end position="482"/>
    </location>
</feature>
<proteinExistence type="predicted"/>
<gene>
    <name evidence="2" type="ORF">CTOB1V02_LOCUS2279</name>
</gene>